<dbReference type="Proteomes" id="UP000182798">
    <property type="component" value="Unassembled WGS sequence"/>
</dbReference>
<accession>A0A1J5TTD6</accession>
<gene>
    <name evidence="2" type="ORF">BGC33_09475</name>
</gene>
<keyword evidence="1" id="KW-0812">Transmembrane</keyword>
<evidence type="ECO:0000313" key="2">
    <source>
        <dbReference type="EMBL" id="OIR24120.1"/>
    </source>
</evidence>
<evidence type="ECO:0000313" key="3">
    <source>
        <dbReference type="Proteomes" id="UP000182798"/>
    </source>
</evidence>
<comment type="caution">
    <text evidence="2">The sequence shown here is derived from an EMBL/GenBank/DDBJ whole genome shotgun (WGS) entry which is preliminary data.</text>
</comment>
<reference evidence="3" key="1">
    <citation type="submission" date="2016-09" db="EMBL/GenBank/DDBJ databases">
        <title>Genome Sequence of Bathymodiolus thermophilus sulfur-oxidizing gill endosymbiont.</title>
        <authorList>
            <person name="Ponnudurai R."/>
            <person name="Kleiner M."/>
            <person name="Sayavedra L."/>
            <person name="Thuermer A."/>
            <person name="Felbeck H."/>
            <person name="Schlueter R."/>
            <person name="Schweder T."/>
            <person name="Markert S."/>
        </authorList>
    </citation>
    <scope>NUCLEOTIDE SEQUENCE [LARGE SCALE GENOMIC DNA]</scope>
    <source>
        <strain evidence="3">BAT/CrabSpa'14</strain>
    </source>
</reference>
<sequence length="334" mass="39760">MGFYRENNQRTNKNYGCFRLSEILNQIFFIKILKKMPAKKNEYNQKILFNKTERIMKITRSKPHFRFNYFFVFLFIFALTEIIYANQSIAKITANKSQKTNSLCDLPEDANVFRQYIKEKYGDKISYEKITDLEKEFDKKYKEIASDWLAKDKNTKIKYVTLGRKCTTKDGVNYLIGLSMVFNKDNKYIIHTPYWKYSHQAFLDKKRPPYFSLFDKKMAEKILKRDAVGMMNKTQFDKYIRGTGAVAPKEAFEEFQNEVNKFLKLPFTNITKLNLKKAKNDKYKKLKGKQQEVYFYPLPFDALSRFAPMAYLDVARRVIVEFDQNNIVKKITVK</sequence>
<name>A0A1J5TTD6_9GAMM</name>
<feature type="transmembrane region" description="Helical" evidence="1">
    <location>
        <begin position="67"/>
        <end position="85"/>
    </location>
</feature>
<keyword evidence="1" id="KW-0472">Membrane</keyword>
<dbReference type="EMBL" id="MIQH01000840">
    <property type="protein sequence ID" value="OIR24120.1"/>
    <property type="molecule type" value="Genomic_DNA"/>
</dbReference>
<dbReference type="AlphaFoldDB" id="A0A1J5TTD6"/>
<proteinExistence type="predicted"/>
<organism evidence="2 3">
    <name type="scientific">Bathymodiolus thermophilus thioautotrophic gill symbiont</name>
    <dbReference type="NCBI Taxonomy" id="2360"/>
    <lineage>
        <taxon>Bacteria</taxon>
        <taxon>Pseudomonadati</taxon>
        <taxon>Pseudomonadota</taxon>
        <taxon>Gammaproteobacteria</taxon>
        <taxon>sulfur-oxidizing symbionts</taxon>
    </lineage>
</organism>
<protein>
    <submittedName>
        <fullName evidence="2">Uncharacterized protein</fullName>
    </submittedName>
</protein>
<keyword evidence="1" id="KW-1133">Transmembrane helix</keyword>
<evidence type="ECO:0000256" key="1">
    <source>
        <dbReference type="SAM" id="Phobius"/>
    </source>
</evidence>